<protein>
    <recommendedName>
        <fullName evidence="3">Leptin receptor</fullName>
    </recommendedName>
</protein>
<organism evidence="1 2">
    <name type="scientific">Pleurodeles waltl</name>
    <name type="common">Iberian ribbed newt</name>
    <dbReference type="NCBI Taxonomy" id="8319"/>
    <lineage>
        <taxon>Eukaryota</taxon>
        <taxon>Metazoa</taxon>
        <taxon>Chordata</taxon>
        <taxon>Craniata</taxon>
        <taxon>Vertebrata</taxon>
        <taxon>Euteleostomi</taxon>
        <taxon>Amphibia</taxon>
        <taxon>Batrachia</taxon>
        <taxon>Caudata</taxon>
        <taxon>Salamandroidea</taxon>
        <taxon>Salamandridae</taxon>
        <taxon>Pleurodelinae</taxon>
        <taxon>Pleurodeles</taxon>
    </lineage>
</organism>
<comment type="caution">
    <text evidence="1">The sequence shown here is derived from an EMBL/GenBank/DDBJ whole genome shotgun (WGS) entry which is preliminary data.</text>
</comment>
<evidence type="ECO:0000313" key="2">
    <source>
        <dbReference type="Proteomes" id="UP001066276"/>
    </source>
</evidence>
<name>A0AAV7MXT5_PLEWA</name>
<gene>
    <name evidence="1" type="ORF">NDU88_005954</name>
</gene>
<dbReference type="AlphaFoldDB" id="A0AAV7MXT5"/>
<feature type="non-terminal residue" evidence="1">
    <location>
        <position position="159"/>
    </location>
</feature>
<reference evidence="1" key="1">
    <citation type="journal article" date="2022" name="bioRxiv">
        <title>Sequencing and chromosome-scale assembly of the giantPleurodeles waltlgenome.</title>
        <authorList>
            <person name="Brown T."/>
            <person name="Elewa A."/>
            <person name="Iarovenko S."/>
            <person name="Subramanian E."/>
            <person name="Araus A.J."/>
            <person name="Petzold A."/>
            <person name="Susuki M."/>
            <person name="Suzuki K.-i.T."/>
            <person name="Hayashi T."/>
            <person name="Toyoda A."/>
            <person name="Oliveira C."/>
            <person name="Osipova E."/>
            <person name="Leigh N.D."/>
            <person name="Simon A."/>
            <person name="Yun M.H."/>
        </authorList>
    </citation>
    <scope>NUCLEOTIDE SEQUENCE</scope>
    <source>
        <strain evidence="1">20211129_DDA</strain>
        <tissue evidence="1">Liver</tissue>
    </source>
</reference>
<sequence length="159" mass="17801">STKVHYALGWTLQTLKAGRIPWQNISAFNLTQQQQLMVKKEATYLMLNIEKLEKLPFSVAEIPSAEWLIHGVINLPISTLQFTSCLKHIPVGRCERLGDSYVHEIWELPFSYKCLSGMKEVFLSGSECKTSVSHSMVCKQLSLHGASNASAANLACYLK</sequence>
<keyword evidence="2" id="KW-1185">Reference proteome</keyword>
<feature type="non-terminal residue" evidence="1">
    <location>
        <position position="1"/>
    </location>
</feature>
<evidence type="ECO:0000313" key="1">
    <source>
        <dbReference type="EMBL" id="KAJ1108578.1"/>
    </source>
</evidence>
<accession>A0AAV7MXT5</accession>
<dbReference type="Proteomes" id="UP001066276">
    <property type="component" value="Chromosome 9"/>
</dbReference>
<proteinExistence type="predicted"/>
<dbReference type="EMBL" id="JANPWB010000013">
    <property type="protein sequence ID" value="KAJ1108578.1"/>
    <property type="molecule type" value="Genomic_DNA"/>
</dbReference>
<evidence type="ECO:0008006" key="3">
    <source>
        <dbReference type="Google" id="ProtNLM"/>
    </source>
</evidence>